<dbReference type="OrthoDB" id="7103806at2759"/>
<dbReference type="InterPro" id="IPR011990">
    <property type="entry name" value="TPR-like_helical_dom_sf"/>
</dbReference>
<evidence type="ECO:0000313" key="7">
    <source>
        <dbReference type="EMBL" id="CAF4079574.1"/>
    </source>
</evidence>
<evidence type="ECO:0000256" key="2">
    <source>
        <dbReference type="ARBA" id="ARBA00022803"/>
    </source>
</evidence>
<dbReference type="Gene3D" id="1.25.40.10">
    <property type="entry name" value="Tetratricopeptide repeat domain"/>
    <property type="match status" value="1"/>
</dbReference>
<name>A0A819TRX5_9BILA</name>
<sequence>MVENWITIWLDHRSDLTVVGSDRTTHLALCKIDPYLITFRNSNECIDYTSELQPDENKVILIISSDSYPDILLKITEELSQIDSIYVLYSNETDHQTFENLSKIHAIYTDLEALCSQLRLLPNIKRNRRQSFLDDDFIINSLPHISDSTAFGINDTIQLPLSPSTDSTKRQEAEFMYGQFLRDILVTLESTEEEMIDFCRHKFAGNQAELNVVDEFQEYYDACNAIFWYTRDTFLYRLLNKALREQDVDTLYSLRYFIKDLHLQLTERHTSQQQTTSNISNTAAQTIETVYRGQLMNSKEFDKKVRNNTNGFFSVSSFLSTTAHKELAIVYAGGSNSNGDPTVQRVLFQIDIDKSVNKFPYANISTVSAFDEAESEILFTMGSVFRVQEVQLNSQGIWVVNLSLTGEEDEELKTLSEHMKKDIIVSNPRVSLAKLMMEIANYEKAEQFHLLLLQDLTLIEDSKVYSTIYNSLGLIYREMGQHTKAIDHYEKSLEIRLKHLSETDHSFAPTYNNMGLVYRDRGDYEKALSYFHKALEIELNAPDSDRRKTATYYNNI</sequence>
<evidence type="ECO:0000313" key="6">
    <source>
        <dbReference type="EMBL" id="CAF4071865.1"/>
    </source>
</evidence>
<accession>A0A819TRX5</accession>
<dbReference type="PANTHER" id="PTHR45641:SF1">
    <property type="entry name" value="AAA+ ATPASE DOMAIN-CONTAINING PROTEIN"/>
    <property type="match status" value="1"/>
</dbReference>
<dbReference type="SMART" id="SM00028">
    <property type="entry name" value="TPR"/>
    <property type="match status" value="2"/>
</dbReference>
<dbReference type="EMBL" id="CAJNOU010005935">
    <property type="protein sequence ID" value="CAF1492443.1"/>
    <property type="molecule type" value="Genomic_DNA"/>
</dbReference>
<gene>
    <name evidence="6" type="ORF">FNK824_LOCUS29859</name>
    <name evidence="7" type="ORF">OTI717_LOCUS33118</name>
    <name evidence="4" type="ORF">RFH988_LOCUS36726</name>
    <name evidence="5" type="ORF">SEV965_LOCUS35646</name>
</gene>
<dbReference type="Proteomes" id="UP000663874">
    <property type="component" value="Unassembled WGS sequence"/>
</dbReference>
<evidence type="ECO:0008006" key="9">
    <source>
        <dbReference type="Google" id="ProtNLM"/>
    </source>
</evidence>
<dbReference type="EMBL" id="CAJOBE010008875">
    <property type="protein sequence ID" value="CAF4071865.1"/>
    <property type="molecule type" value="Genomic_DNA"/>
</dbReference>
<dbReference type="PROSITE" id="PS51996">
    <property type="entry name" value="TR_MART"/>
    <property type="match status" value="1"/>
</dbReference>
<dbReference type="EMBL" id="CAJOAX010010687">
    <property type="protein sequence ID" value="CAF4079574.1"/>
    <property type="molecule type" value="Genomic_DNA"/>
</dbReference>
<dbReference type="Proteomes" id="UP000663823">
    <property type="component" value="Unassembled WGS sequence"/>
</dbReference>
<organism evidence="7 8">
    <name type="scientific">Rotaria sordida</name>
    <dbReference type="NCBI Taxonomy" id="392033"/>
    <lineage>
        <taxon>Eukaryota</taxon>
        <taxon>Metazoa</taxon>
        <taxon>Spiralia</taxon>
        <taxon>Gnathifera</taxon>
        <taxon>Rotifera</taxon>
        <taxon>Eurotatoria</taxon>
        <taxon>Bdelloidea</taxon>
        <taxon>Philodinida</taxon>
        <taxon>Philodinidae</taxon>
        <taxon>Rotaria</taxon>
    </lineage>
</organism>
<dbReference type="InterPro" id="IPR019734">
    <property type="entry name" value="TPR_rpt"/>
</dbReference>
<keyword evidence="2 3" id="KW-0802">TPR repeat</keyword>
<feature type="repeat" description="TPR" evidence="3">
    <location>
        <begin position="466"/>
        <end position="499"/>
    </location>
</feature>
<dbReference type="Proteomes" id="UP000663889">
    <property type="component" value="Unassembled WGS sequence"/>
</dbReference>
<dbReference type="PROSITE" id="PS50293">
    <property type="entry name" value="TPR_REGION"/>
    <property type="match status" value="2"/>
</dbReference>
<evidence type="ECO:0000256" key="1">
    <source>
        <dbReference type="ARBA" id="ARBA00022737"/>
    </source>
</evidence>
<dbReference type="Gene3D" id="3.90.176.10">
    <property type="entry name" value="Toxin ADP-ribosyltransferase, Chain A, domain 1"/>
    <property type="match status" value="1"/>
</dbReference>
<reference evidence="7" key="1">
    <citation type="submission" date="2021-02" db="EMBL/GenBank/DDBJ databases">
        <authorList>
            <person name="Nowell W R."/>
        </authorList>
    </citation>
    <scope>NUCLEOTIDE SEQUENCE</scope>
</reference>
<evidence type="ECO:0000256" key="3">
    <source>
        <dbReference type="PROSITE-ProRule" id="PRU00339"/>
    </source>
</evidence>
<proteinExistence type="predicted"/>
<evidence type="ECO:0000313" key="4">
    <source>
        <dbReference type="EMBL" id="CAF1450341.1"/>
    </source>
</evidence>
<feature type="repeat" description="TPR" evidence="3">
    <location>
        <begin position="508"/>
        <end position="541"/>
    </location>
</feature>
<dbReference type="Proteomes" id="UP000663882">
    <property type="component" value="Unassembled WGS sequence"/>
</dbReference>
<dbReference type="PANTHER" id="PTHR45641">
    <property type="entry name" value="TETRATRICOPEPTIDE REPEAT PROTEIN (AFU_ORTHOLOGUE AFUA_6G03870)"/>
    <property type="match status" value="1"/>
</dbReference>
<dbReference type="SUPFAM" id="SSF56399">
    <property type="entry name" value="ADP-ribosylation"/>
    <property type="match status" value="1"/>
</dbReference>
<evidence type="ECO:0000313" key="5">
    <source>
        <dbReference type="EMBL" id="CAF1492443.1"/>
    </source>
</evidence>
<evidence type="ECO:0000313" key="8">
    <source>
        <dbReference type="Proteomes" id="UP000663823"/>
    </source>
</evidence>
<dbReference type="EMBL" id="CAJNOO010006567">
    <property type="protein sequence ID" value="CAF1450341.1"/>
    <property type="molecule type" value="Genomic_DNA"/>
</dbReference>
<keyword evidence="1" id="KW-0677">Repeat</keyword>
<comment type="caution">
    <text evidence="7">The sequence shown here is derived from an EMBL/GenBank/DDBJ whole genome shotgun (WGS) entry which is preliminary data.</text>
</comment>
<dbReference type="SUPFAM" id="SSF48452">
    <property type="entry name" value="TPR-like"/>
    <property type="match status" value="1"/>
</dbReference>
<dbReference type="AlphaFoldDB" id="A0A819TRX5"/>
<protein>
    <recommendedName>
        <fullName evidence="9">Tetratricopeptide repeat protein</fullName>
    </recommendedName>
</protein>
<dbReference type="PROSITE" id="PS50005">
    <property type="entry name" value="TPR"/>
    <property type="match status" value="2"/>
</dbReference>
<dbReference type="Pfam" id="PF13424">
    <property type="entry name" value="TPR_12"/>
    <property type="match status" value="2"/>
</dbReference>